<dbReference type="RefSeq" id="WP_091405348.1">
    <property type="nucleotide sequence ID" value="NZ_FMYV01000009.1"/>
</dbReference>
<protein>
    <submittedName>
        <fullName evidence="1">Uncharacterized protein</fullName>
    </submittedName>
</protein>
<reference evidence="1 3" key="1">
    <citation type="submission" date="2016-10" db="EMBL/GenBank/DDBJ databases">
        <authorList>
            <person name="de Groot N.N."/>
        </authorList>
    </citation>
    <scope>NUCLEOTIDE SEQUENCE [LARGE SCALE GENOMIC DNA]</scope>
    <source>
        <strain evidence="1 3">WG14</strain>
    </source>
</reference>
<name>A0A1G6PYZ0_9BACT</name>
<evidence type="ECO:0000313" key="1">
    <source>
        <dbReference type="EMBL" id="SDC84595.1"/>
    </source>
</evidence>
<accession>A0A1G6PYZ0</accession>
<dbReference type="EMBL" id="SRME01000007">
    <property type="protein sequence ID" value="TGG86843.1"/>
    <property type="molecule type" value="Genomic_DNA"/>
</dbReference>
<keyword evidence="3" id="KW-1185">Reference proteome</keyword>
<dbReference type="EMBL" id="FMYV01000009">
    <property type="protein sequence ID" value="SDC84595.1"/>
    <property type="molecule type" value="Genomic_DNA"/>
</dbReference>
<sequence length="144" mass="17398">MNSFEEREIEELIIGYNNDIHDPNVSSAEIVNKYFFKNVCEKSFNVYTKWLCKDRFNKNPRIRNLSVSNIRSINKEVFAPDEIEEEVYANLSYEIKRDDMDWTEVRGNTMVLKINGRWYYALLSDMKYEIMAYPRNFQLKFEYV</sequence>
<dbReference type="Proteomes" id="UP000199322">
    <property type="component" value="Unassembled WGS sequence"/>
</dbReference>
<dbReference type="AlphaFoldDB" id="A0A1G6PYZ0"/>
<proteinExistence type="predicted"/>
<evidence type="ECO:0000313" key="4">
    <source>
        <dbReference type="Proteomes" id="UP000297288"/>
    </source>
</evidence>
<evidence type="ECO:0000313" key="3">
    <source>
        <dbReference type="Proteomes" id="UP000199322"/>
    </source>
</evidence>
<gene>
    <name evidence="2" type="ORF">E4650_09355</name>
    <name evidence="1" type="ORF">SAMN04488588_1928</name>
</gene>
<reference evidence="2 4" key="2">
    <citation type="submission" date="2019-04" db="EMBL/GenBank/DDBJ databases">
        <title>Draft genome sequence data and analysis of a Fermenting Bacterium, Geotoga petraea strain HO-Geo1, isolated from heavy-oil petroleum reservoir in Russia.</title>
        <authorList>
            <person name="Grouzdev D.S."/>
            <person name="Semenova E.M."/>
            <person name="Sokolova D.S."/>
            <person name="Tourova T.P."/>
            <person name="Poltaraus A.B."/>
            <person name="Nazina T.N."/>
        </authorList>
    </citation>
    <scope>NUCLEOTIDE SEQUENCE [LARGE SCALE GENOMIC DNA]</scope>
    <source>
        <strain evidence="2 4">HO-Geo1</strain>
    </source>
</reference>
<organism evidence="1 3">
    <name type="scientific">Geotoga petraea</name>
    <dbReference type="NCBI Taxonomy" id="28234"/>
    <lineage>
        <taxon>Bacteria</taxon>
        <taxon>Thermotogati</taxon>
        <taxon>Thermotogota</taxon>
        <taxon>Thermotogae</taxon>
        <taxon>Petrotogales</taxon>
        <taxon>Petrotogaceae</taxon>
        <taxon>Geotoga</taxon>
    </lineage>
</organism>
<evidence type="ECO:0000313" key="2">
    <source>
        <dbReference type="EMBL" id="TGG86843.1"/>
    </source>
</evidence>
<dbReference type="Proteomes" id="UP000297288">
    <property type="component" value="Unassembled WGS sequence"/>
</dbReference>